<dbReference type="RefSeq" id="XP_040740032.1">
    <property type="nucleotide sequence ID" value="XM_040888741.1"/>
</dbReference>
<dbReference type="AlphaFoldDB" id="A0A1Y1VXD4"/>
<accession>A0A1Y1VXD4</accession>
<name>A0A1Y1VXD4_9FUNG</name>
<sequence>MENRQLRPVYDALDIGDMKRALSECNRLLRKNPNHLSAKALKSFALARTGETDDAMMLGQQLLSSPLAMKNPHKEIQVYQAGLKHDPGSERLNRCIFMAAARNHMYPTQYQAALQLSKQHKTDEYTWWVIVGLLLQAKYPEDKSQASNQLQLTLAERMAEKALVDGRLQNTEQLRIYLEILELQGKHDKMLDALTASGDLSRRIANDADLVTQRIELFLKTNDIKGATAAAASSLQDRDNWIDYKHYIEAAVLGLKAEDQQQAKERAINLIVADIQRWGAVRGRNRNAALARVELALRLAKAGETAVLESALGSLSTQMWAFVNEFQHKAICYADIMPYFVAHTNMLSSGDERSATIDAHRALLTPLLDSAKENADKNDSQAQAWVNYEKISYLLQALSHESSAKQWTATVADMLRFGLDSDASVEAWPACSDMVLLSAQRLIQSAFVAFPSEPQKRHPILFKALVRAKAIHGLLNIKNIQHDTLGYMINGHGMALGCFMPDLELCYEGVTFYDRGQSTMPREFETIYEKGSYSNLTDFIEFQDNLMNSIQRVCTHRLALRGEVFEHGDLTELLTLWEEAHIEPLEKTPEMMAALHDNRDTRVVPLLTPVDMSDANLEQLTRPFPDDAELLEKKTAQLEEILASDPQSMSPQDITLCNGVCQLARLYIHASTSKDDLNDQLNVAIATITDSLPDDIDSSSTTENLGKLATTTLRDLAASTELFSYALVVKHALASHRHSAASRAVAQALAAVRKSALKQVYALRSWVDKDAVDAFLAEVTDFLCERRKSVVTSTTKQCASGWLRSVKNMIGQWERRS</sequence>
<evidence type="ECO:0000313" key="3">
    <source>
        <dbReference type="Proteomes" id="UP000193922"/>
    </source>
</evidence>
<evidence type="ECO:0000313" key="2">
    <source>
        <dbReference type="EMBL" id="ORX65961.1"/>
    </source>
</evidence>
<dbReference type="PANTHER" id="PTHR22767">
    <property type="entry name" value="N-TERMINAL ACETYLTRANSFERASE-RELATED"/>
    <property type="match status" value="1"/>
</dbReference>
<dbReference type="PANTHER" id="PTHR22767:SF3">
    <property type="entry name" value="N-ALPHA-ACETYLTRANSFERASE 25, NATB AUXILIARY SUBUNIT"/>
    <property type="match status" value="1"/>
</dbReference>
<dbReference type="InterPro" id="IPR011990">
    <property type="entry name" value="TPR-like_helical_dom_sf"/>
</dbReference>
<organism evidence="2 3">
    <name type="scientific">Linderina pennispora</name>
    <dbReference type="NCBI Taxonomy" id="61395"/>
    <lineage>
        <taxon>Eukaryota</taxon>
        <taxon>Fungi</taxon>
        <taxon>Fungi incertae sedis</taxon>
        <taxon>Zoopagomycota</taxon>
        <taxon>Kickxellomycotina</taxon>
        <taxon>Kickxellomycetes</taxon>
        <taxon>Kickxellales</taxon>
        <taxon>Kickxellaceae</taxon>
        <taxon>Linderina</taxon>
    </lineage>
</organism>
<comment type="caution">
    <text evidence="2">The sequence shown here is derived from an EMBL/GenBank/DDBJ whole genome shotgun (WGS) entry which is preliminary data.</text>
</comment>
<dbReference type="STRING" id="61395.A0A1Y1VXD4"/>
<evidence type="ECO:0000256" key="1">
    <source>
        <dbReference type="ARBA" id="ARBA00006298"/>
    </source>
</evidence>
<dbReference type="GO" id="GO:0031416">
    <property type="term" value="C:NatB complex"/>
    <property type="evidence" value="ECO:0007669"/>
    <property type="project" value="TreeGrafter"/>
</dbReference>
<dbReference type="Pfam" id="PF09797">
    <property type="entry name" value="NatB_MDM20"/>
    <property type="match status" value="2"/>
</dbReference>
<dbReference type="OrthoDB" id="1874341at2759"/>
<dbReference type="Gene3D" id="1.25.40.1040">
    <property type="match status" value="1"/>
</dbReference>
<dbReference type="EMBL" id="MCFD01000019">
    <property type="protein sequence ID" value="ORX65961.1"/>
    <property type="molecule type" value="Genomic_DNA"/>
</dbReference>
<gene>
    <name evidence="2" type="ORF">DL89DRAFT_270510</name>
</gene>
<dbReference type="Proteomes" id="UP000193922">
    <property type="component" value="Unassembled WGS sequence"/>
</dbReference>
<protein>
    <recommendedName>
        <fullName evidence="4">TPR-like protein</fullName>
    </recommendedName>
</protein>
<comment type="similarity">
    <text evidence="1">Belongs to the MDM20/NAA25 family.</text>
</comment>
<dbReference type="GeneID" id="63805389"/>
<reference evidence="2 3" key="1">
    <citation type="submission" date="2016-07" db="EMBL/GenBank/DDBJ databases">
        <title>Pervasive Adenine N6-methylation of Active Genes in Fungi.</title>
        <authorList>
            <consortium name="DOE Joint Genome Institute"/>
            <person name="Mondo S.J."/>
            <person name="Dannebaum R.O."/>
            <person name="Kuo R.C."/>
            <person name="Labutti K."/>
            <person name="Haridas S."/>
            <person name="Kuo A."/>
            <person name="Salamov A."/>
            <person name="Ahrendt S.R."/>
            <person name="Lipzen A."/>
            <person name="Sullivan W."/>
            <person name="Andreopoulos W.B."/>
            <person name="Clum A."/>
            <person name="Lindquist E."/>
            <person name="Daum C."/>
            <person name="Ramamoorthy G.K."/>
            <person name="Gryganskyi A."/>
            <person name="Culley D."/>
            <person name="Magnuson J.K."/>
            <person name="James T.Y."/>
            <person name="O'Malley M.A."/>
            <person name="Stajich J.E."/>
            <person name="Spatafora J.W."/>
            <person name="Visel A."/>
            <person name="Grigoriev I.V."/>
        </authorList>
    </citation>
    <scope>NUCLEOTIDE SEQUENCE [LARGE SCALE GENOMIC DNA]</scope>
    <source>
        <strain evidence="2 3">ATCC 12442</strain>
    </source>
</reference>
<proteinExistence type="inferred from homology"/>
<dbReference type="InterPro" id="IPR019183">
    <property type="entry name" value="NAA25_NatB_aux_su"/>
</dbReference>
<keyword evidence="3" id="KW-1185">Reference proteome</keyword>
<dbReference type="SUPFAM" id="SSF48452">
    <property type="entry name" value="TPR-like"/>
    <property type="match status" value="1"/>
</dbReference>
<evidence type="ECO:0008006" key="4">
    <source>
        <dbReference type="Google" id="ProtNLM"/>
    </source>
</evidence>